<dbReference type="Pfam" id="PF06543">
    <property type="entry name" value="Lac_bphage_repr"/>
    <property type="match status" value="1"/>
</dbReference>
<dbReference type="Pfam" id="PF13443">
    <property type="entry name" value="HTH_26"/>
    <property type="match status" value="1"/>
</dbReference>
<dbReference type="Proteomes" id="UP000650485">
    <property type="component" value="Unassembled WGS sequence"/>
</dbReference>
<dbReference type="PROSITE" id="PS50943">
    <property type="entry name" value="HTH_CROC1"/>
    <property type="match status" value="1"/>
</dbReference>
<dbReference type="InterPro" id="IPR009498">
    <property type="entry name" value="Phage_4268_Orf1_C"/>
</dbReference>
<evidence type="ECO:0000259" key="1">
    <source>
        <dbReference type="PROSITE" id="PS50943"/>
    </source>
</evidence>
<comment type="caution">
    <text evidence="2">The sequence shown here is derived from an EMBL/GenBank/DDBJ whole genome shotgun (WGS) entry which is preliminary data.</text>
</comment>
<dbReference type="CDD" id="cd00093">
    <property type="entry name" value="HTH_XRE"/>
    <property type="match status" value="1"/>
</dbReference>
<evidence type="ECO:0000313" key="3">
    <source>
        <dbReference type="Proteomes" id="UP000650485"/>
    </source>
</evidence>
<gene>
    <name evidence="2" type="ORF">H7R52_07790</name>
</gene>
<proteinExistence type="predicted"/>
<reference evidence="2" key="1">
    <citation type="submission" date="2020-08" db="EMBL/GenBank/DDBJ databases">
        <title>Complete genome sequence of Weissella confusa strain FS54 provides insights into metabolic potential.</title>
        <authorList>
            <person name="Fhoula I."/>
            <person name="Najjari A."/>
            <person name="Lekired A."/>
            <person name="Bessrour-Aouam N."/>
            <person name="Jaballah S."/>
            <person name="Klibi N."/>
            <person name="Ouzari H.-I."/>
        </authorList>
    </citation>
    <scope>NUCLEOTIDE SEQUENCE</scope>
    <source>
        <strain evidence="2">FS54</strain>
    </source>
</reference>
<name>A0A923NDJ7_WEICO</name>
<evidence type="ECO:0000313" key="2">
    <source>
        <dbReference type="EMBL" id="MBC6498582.1"/>
    </source>
</evidence>
<dbReference type="SUPFAM" id="SSF47413">
    <property type="entry name" value="lambda repressor-like DNA-binding domains"/>
    <property type="match status" value="1"/>
</dbReference>
<dbReference type="InterPro" id="IPR010982">
    <property type="entry name" value="Lambda_DNA-bd_dom_sf"/>
</dbReference>
<dbReference type="SMART" id="SM00530">
    <property type="entry name" value="HTH_XRE"/>
    <property type="match status" value="1"/>
</dbReference>
<dbReference type="InterPro" id="IPR001387">
    <property type="entry name" value="Cro/C1-type_HTH"/>
</dbReference>
<dbReference type="GO" id="GO:0003677">
    <property type="term" value="F:DNA binding"/>
    <property type="evidence" value="ECO:0007669"/>
    <property type="project" value="InterPro"/>
</dbReference>
<protein>
    <submittedName>
        <fullName evidence="2">Helix-turn-helix domain-containing protein</fullName>
    </submittedName>
</protein>
<dbReference type="Gene3D" id="1.10.260.40">
    <property type="entry name" value="lambda repressor-like DNA-binding domains"/>
    <property type="match status" value="1"/>
</dbReference>
<dbReference type="AlphaFoldDB" id="A0A923NDJ7"/>
<feature type="domain" description="HTH cro/C1-type" evidence="1">
    <location>
        <begin position="7"/>
        <end position="66"/>
    </location>
</feature>
<accession>A0A923NDJ7</accession>
<dbReference type="EMBL" id="JACSZT010000005">
    <property type="protein sequence ID" value="MBC6498582.1"/>
    <property type="molecule type" value="Genomic_DNA"/>
</dbReference>
<sequence>MTLFERVKDIAKSKGFTLTELARRAGIGEKSIYTWKPTKQFPDGIEPKRETLEKVADVLGVSVDYLLGNTDEMHLAPNAGKQEPIDLAETVDDSERDNVISANGQPISDEDWAIIKAVLAKYPKRD</sequence>
<organism evidence="2 3">
    <name type="scientific">Weissella confusa</name>
    <name type="common">Lactobacillus confusus</name>
    <dbReference type="NCBI Taxonomy" id="1583"/>
    <lineage>
        <taxon>Bacteria</taxon>
        <taxon>Bacillati</taxon>
        <taxon>Bacillota</taxon>
        <taxon>Bacilli</taxon>
        <taxon>Lactobacillales</taxon>
        <taxon>Lactobacillaceae</taxon>
        <taxon>Weissella</taxon>
    </lineage>
</organism>
<dbReference type="RefSeq" id="WP_252972134.1">
    <property type="nucleotide sequence ID" value="NZ_CP168413.1"/>
</dbReference>